<comment type="caution">
    <text evidence="9">Lacks conserved residue(s) required for the propagation of feature annotation.</text>
</comment>
<comment type="caution">
    <text evidence="11">The sequence shown here is derived from an EMBL/GenBank/DDBJ whole genome shotgun (WGS) entry which is preliminary data.</text>
</comment>
<comment type="function">
    <text evidence="9">Part of the tripartite ATP-independent periplasmic (TRAP) transport system.</text>
</comment>
<sequence length="189" mass="20577">MTMTDPVRNDNAKAGSPALRIANGIGFVLDRVAMVIAISAVIAIFIALMLEVTIRYMTQAGLGWPNEVPNLLFPWLIMGGIVLGAQRGSHIAAEAIRGFLSTEQLRMLLSFIHLLVAVSFAYLAFLSLQVIQITRTQVFPMTGLGQAWAYSSLLFGFGGIALASLVNLVRVVFTDDPRTLHQPEPEHTL</sequence>
<feature type="transmembrane region" description="Helical" evidence="9">
    <location>
        <begin position="148"/>
        <end position="173"/>
    </location>
</feature>
<evidence type="ECO:0000256" key="3">
    <source>
        <dbReference type="ARBA" id="ARBA00022475"/>
    </source>
</evidence>
<evidence type="ECO:0000259" key="10">
    <source>
        <dbReference type="Pfam" id="PF04290"/>
    </source>
</evidence>
<dbReference type="GO" id="GO:0022857">
    <property type="term" value="F:transmembrane transporter activity"/>
    <property type="evidence" value="ECO:0007669"/>
    <property type="project" value="UniProtKB-UniRule"/>
</dbReference>
<dbReference type="PANTHER" id="PTHR35011:SF2">
    <property type="entry name" value="2,3-DIKETO-L-GULONATE TRAP TRANSPORTER SMALL PERMEASE PROTEIN YIAM"/>
    <property type="match status" value="1"/>
</dbReference>
<dbReference type="PANTHER" id="PTHR35011">
    <property type="entry name" value="2,3-DIKETO-L-GULONATE TRAP TRANSPORTER SMALL PERMEASE PROTEIN YIAM"/>
    <property type="match status" value="1"/>
</dbReference>
<evidence type="ECO:0000256" key="9">
    <source>
        <dbReference type="RuleBase" id="RU369079"/>
    </source>
</evidence>
<evidence type="ECO:0000256" key="8">
    <source>
        <dbReference type="ARBA" id="ARBA00038436"/>
    </source>
</evidence>
<evidence type="ECO:0000256" key="7">
    <source>
        <dbReference type="ARBA" id="ARBA00023136"/>
    </source>
</evidence>
<name>A0A657LPI5_9HYPH</name>
<dbReference type="Proteomes" id="UP000182661">
    <property type="component" value="Unassembled WGS sequence"/>
</dbReference>
<keyword evidence="12" id="KW-1185">Reference proteome</keyword>
<organism evidence="11 12">
    <name type="scientific">Pararhizobium antarcticum</name>
    <dbReference type="NCBI Taxonomy" id="1798805"/>
    <lineage>
        <taxon>Bacteria</taxon>
        <taxon>Pseudomonadati</taxon>
        <taxon>Pseudomonadota</taxon>
        <taxon>Alphaproteobacteria</taxon>
        <taxon>Hyphomicrobiales</taxon>
        <taxon>Rhizobiaceae</taxon>
        <taxon>Rhizobium/Agrobacterium group</taxon>
        <taxon>Pararhizobium</taxon>
    </lineage>
</organism>
<dbReference type="AlphaFoldDB" id="A0A657LPI5"/>
<dbReference type="EMBL" id="LSRP01000099">
    <property type="protein sequence ID" value="OJF94385.1"/>
    <property type="molecule type" value="Genomic_DNA"/>
</dbReference>
<evidence type="ECO:0000256" key="5">
    <source>
        <dbReference type="ARBA" id="ARBA00022692"/>
    </source>
</evidence>
<comment type="similarity">
    <text evidence="8 9">Belongs to the TRAP transporter small permease family.</text>
</comment>
<dbReference type="InterPro" id="IPR055348">
    <property type="entry name" value="DctQ"/>
</dbReference>
<evidence type="ECO:0000256" key="4">
    <source>
        <dbReference type="ARBA" id="ARBA00022519"/>
    </source>
</evidence>
<protein>
    <recommendedName>
        <fullName evidence="9">TRAP transporter small permease protein</fullName>
    </recommendedName>
</protein>
<keyword evidence="3" id="KW-1003">Cell membrane</keyword>
<feature type="domain" description="Tripartite ATP-independent periplasmic transporters DctQ component" evidence="10">
    <location>
        <begin position="44"/>
        <end position="172"/>
    </location>
</feature>
<evidence type="ECO:0000256" key="2">
    <source>
        <dbReference type="ARBA" id="ARBA00022448"/>
    </source>
</evidence>
<dbReference type="GO" id="GO:0005886">
    <property type="term" value="C:plasma membrane"/>
    <property type="evidence" value="ECO:0007669"/>
    <property type="project" value="UniProtKB-SubCell"/>
</dbReference>
<comment type="subcellular location">
    <subcellularLocation>
        <location evidence="1 9">Cell inner membrane</location>
        <topology evidence="1 9">Multi-pass membrane protein</topology>
    </subcellularLocation>
</comment>
<feature type="transmembrane region" description="Helical" evidence="9">
    <location>
        <begin position="21"/>
        <end position="48"/>
    </location>
</feature>
<dbReference type="OrthoDB" id="9791324at2"/>
<reference evidence="11 12" key="1">
    <citation type="submission" date="2016-02" db="EMBL/GenBank/DDBJ databases">
        <title>Genome sequencing of a beta-galactosidase producing bacteria Rhizobium sp. 59.</title>
        <authorList>
            <person name="Wang D."/>
            <person name="Kot W."/>
            <person name="Qin Y."/>
            <person name="Hansen L."/>
            <person name="Naqvi K."/>
            <person name="Rensing C."/>
        </authorList>
    </citation>
    <scope>NUCLEOTIDE SEQUENCE [LARGE SCALE GENOMIC DNA]</scope>
    <source>
        <strain evidence="11 12">59</strain>
    </source>
</reference>
<keyword evidence="4 9" id="KW-0997">Cell inner membrane</keyword>
<proteinExistence type="inferred from homology"/>
<comment type="subunit">
    <text evidence="9">The complex comprises the extracytoplasmic solute receptor protein and the two transmembrane proteins.</text>
</comment>
<gene>
    <name evidence="11" type="ORF">AX760_20280</name>
</gene>
<evidence type="ECO:0000256" key="6">
    <source>
        <dbReference type="ARBA" id="ARBA00022989"/>
    </source>
</evidence>
<evidence type="ECO:0000313" key="11">
    <source>
        <dbReference type="EMBL" id="OJF94385.1"/>
    </source>
</evidence>
<keyword evidence="2 9" id="KW-0813">Transport</keyword>
<dbReference type="GO" id="GO:0015740">
    <property type="term" value="P:C4-dicarboxylate transport"/>
    <property type="evidence" value="ECO:0007669"/>
    <property type="project" value="TreeGrafter"/>
</dbReference>
<evidence type="ECO:0000256" key="1">
    <source>
        <dbReference type="ARBA" id="ARBA00004429"/>
    </source>
</evidence>
<keyword evidence="7 9" id="KW-0472">Membrane</keyword>
<keyword evidence="5 9" id="KW-0812">Transmembrane</keyword>
<accession>A0A657LPI5</accession>
<dbReference type="Pfam" id="PF04290">
    <property type="entry name" value="DctQ"/>
    <property type="match status" value="1"/>
</dbReference>
<evidence type="ECO:0000313" key="12">
    <source>
        <dbReference type="Proteomes" id="UP000182661"/>
    </source>
</evidence>
<keyword evidence="6 9" id="KW-1133">Transmembrane helix</keyword>
<dbReference type="InterPro" id="IPR007387">
    <property type="entry name" value="TRAP_DctQ"/>
</dbReference>
<feature type="transmembrane region" description="Helical" evidence="9">
    <location>
        <begin position="107"/>
        <end position="128"/>
    </location>
</feature>